<organism evidence="1 2">
    <name type="scientific">Macroventuria anomochaeta</name>
    <dbReference type="NCBI Taxonomy" id="301207"/>
    <lineage>
        <taxon>Eukaryota</taxon>
        <taxon>Fungi</taxon>
        <taxon>Dikarya</taxon>
        <taxon>Ascomycota</taxon>
        <taxon>Pezizomycotina</taxon>
        <taxon>Dothideomycetes</taxon>
        <taxon>Pleosporomycetidae</taxon>
        <taxon>Pleosporales</taxon>
        <taxon>Pleosporineae</taxon>
        <taxon>Didymellaceae</taxon>
        <taxon>Macroventuria</taxon>
    </lineage>
</organism>
<evidence type="ECO:0000313" key="2">
    <source>
        <dbReference type="Proteomes" id="UP000799754"/>
    </source>
</evidence>
<accession>A0ACB6SIQ8</accession>
<reference evidence="1" key="1">
    <citation type="journal article" date="2020" name="Stud. Mycol.">
        <title>101 Dothideomycetes genomes: a test case for predicting lifestyles and emergence of pathogens.</title>
        <authorList>
            <person name="Haridas S."/>
            <person name="Albert R."/>
            <person name="Binder M."/>
            <person name="Bloem J."/>
            <person name="Labutti K."/>
            <person name="Salamov A."/>
            <person name="Andreopoulos B."/>
            <person name="Baker S."/>
            <person name="Barry K."/>
            <person name="Bills G."/>
            <person name="Bluhm B."/>
            <person name="Cannon C."/>
            <person name="Castanera R."/>
            <person name="Culley D."/>
            <person name="Daum C."/>
            <person name="Ezra D."/>
            <person name="Gonzalez J."/>
            <person name="Henrissat B."/>
            <person name="Kuo A."/>
            <person name="Liang C."/>
            <person name="Lipzen A."/>
            <person name="Lutzoni F."/>
            <person name="Magnuson J."/>
            <person name="Mondo S."/>
            <person name="Nolan M."/>
            <person name="Ohm R."/>
            <person name="Pangilinan J."/>
            <person name="Park H.-J."/>
            <person name="Ramirez L."/>
            <person name="Alfaro M."/>
            <person name="Sun H."/>
            <person name="Tritt A."/>
            <person name="Yoshinaga Y."/>
            <person name="Zwiers L.-H."/>
            <person name="Turgeon B."/>
            <person name="Goodwin S."/>
            <person name="Spatafora J."/>
            <person name="Crous P."/>
            <person name="Grigoriev I."/>
        </authorList>
    </citation>
    <scope>NUCLEOTIDE SEQUENCE</scope>
    <source>
        <strain evidence="1">CBS 525.71</strain>
    </source>
</reference>
<evidence type="ECO:0000313" key="1">
    <source>
        <dbReference type="EMBL" id="KAF2633918.1"/>
    </source>
</evidence>
<comment type="caution">
    <text evidence="1">The sequence shown here is derived from an EMBL/GenBank/DDBJ whole genome shotgun (WGS) entry which is preliminary data.</text>
</comment>
<gene>
    <name evidence="1" type="ORF">BU25DRAFT_15217</name>
</gene>
<keyword evidence="2" id="KW-1185">Reference proteome</keyword>
<sequence>MAQVYQHAELPQPHLPRRRAGDAPLLRLRRHQTRSMAPLSNWHPGTSLITDWHYRACAKEQYLSYMYQDEDKAIVNRVEEVSKRFGQSIANVATAWSLKKGVNRILRLNSIERIDEVVGAVGLELSEDDVKALGEPYKARAVAPMW</sequence>
<dbReference type="Proteomes" id="UP000799754">
    <property type="component" value="Unassembled WGS sequence"/>
</dbReference>
<protein>
    <submittedName>
        <fullName evidence="1">Uncharacterized protein</fullName>
    </submittedName>
</protein>
<name>A0ACB6SIQ8_9PLEO</name>
<proteinExistence type="predicted"/>
<dbReference type="EMBL" id="MU006701">
    <property type="protein sequence ID" value="KAF2633918.1"/>
    <property type="molecule type" value="Genomic_DNA"/>
</dbReference>